<feature type="domain" description="ABC transporter" evidence="5">
    <location>
        <begin position="7"/>
        <end position="38"/>
    </location>
</feature>
<gene>
    <name evidence="6" type="ORF">VFPFJ_08386</name>
</gene>
<dbReference type="Proteomes" id="UP000078340">
    <property type="component" value="Unassembled WGS sequence"/>
</dbReference>
<organism evidence="6 7">
    <name type="scientific">Purpureocillium lilacinum</name>
    <name type="common">Paecilomyces lilacinus</name>
    <dbReference type="NCBI Taxonomy" id="33203"/>
    <lineage>
        <taxon>Eukaryota</taxon>
        <taxon>Fungi</taxon>
        <taxon>Dikarya</taxon>
        <taxon>Ascomycota</taxon>
        <taxon>Pezizomycotina</taxon>
        <taxon>Sordariomycetes</taxon>
        <taxon>Hypocreomycetidae</taxon>
        <taxon>Hypocreales</taxon>
        <taxon>Ophiocordycipitaceae</taxon>
        <taxon>Purpureocillium</taxon>
    </lineage>
</organism>
<evidence type="ECO:0000313" key="7">
    <source>
        <dbReference type="Proteomes" id="UP000078340"/>
    </source>
</evidence>
<name>A0A179GZ70_PURLI</name>
<sequence length="105" mass="10954">MVIHPGGTNISHGQRQLVCLARALLAHCRLLILDEATSAIDSITDAAIQKIIRKEFSEATVIVITHKLANVADFDALLVLADGKVAGFGPPAEIMANGGTGLGPE</sequence>
<reference evidence="6 7" key="1">
    <citation type="submission" date="2016-02" db="EMBL/GenBank/DDBJ databases">
        <title>Biosynthesis of antibiotic leucinostatins and their inhibition on Phytophthora in bio-control Purpureocillium lilacinum.</title>
        <authorList>
            <person name="Wang G."/>
            <person name="Liu Z."/>
            <person name="Lin R."/>
            <person name="Li E."/>
            <person name="Mao Z."/>
            <person name="Ling J."/>
            <person name="Yin W."/>
            <person name="Xie B."/>
        </authorList>
    </citation>
    <scope>NUCLEOTIDE SEQUENCE [LARGE SCALE GENOMIC DNA]</scope>
    <source>
        <strain evidence="6">PLFJ-1</strain>
    </source>
</reference>
<evidence type="ECO:0000259" key="5">
    <source>
        <dbReference type="Pfam" id="PF00005"/>
    </source>
</evidence>
<dbReference type="Gene3D" id="3.40.50.300">
    <property type="entry name" value="P-loop containing nucleotide triphosphate hydrolases"/>
    <property type="match status" value="1"/>
</dbReference>
<comment type="caution">
    <text evidence="6">The sequence shown here is derived from an EMBL/GenBank/DDBJ whole genome shotgun (WGS) entry which is preliminary data.</text>
</comment>
<dbReference type="GO" id="GO:0005524">
    <property type="term" value="F:ATP binding"/>
    <property type="evidence" value="ECO:0007669"/>
    <property type="project" value="UniProtKB-KW"/>
</dbReference>
<dbReference type="PANTHER" id="PTHR24223">
    <property type="entry name" value="ATP-BINDING CASSETTE SUB-FAMILY C"/>
    <property type="match status" value="1"/>
</dbReference>
<dbReference type="InterPro" id="IPR050173">
    <property type="entry name" value="ABC_transporter_C-like"/>
</dbReference>
<protein>
    <submittedName>
        <fullName evidence="6">ABC transporter domain-containing protein</fullName>
    </submittedName>
</protein>
<evidence type="ECO:0000256" key="1">
    <source>
        <dbReference type="ARBA" id="ARBA00004141"/>
    </source>
</evidence>
<dbReference type="OMA" id="HEMCEDA"/>
<dbReference type="GO" id="GO:0016887">
    <property type="term" value="F:ATP hydrolysis activity"/>
    <property type="evidence" value="ECO:0007669"/>
    <property type="project" value="InterPro"/>
</dbReference>
<dbReference type="EMBL" id="LSBI01000008">
    <property type="protein sequence ID" value="OAQ82583.1"/>
    <property type="molecule type" value="Genomic_DNA"/>
</dbReference>
<dbReference type="InterPro" id="IPR027417">
    <property type="entry name" value="P-loop_NTPase"/>
</dbReference>
<dbReference type="PANTHER" id="PTHR24223:SF456">
    <property type="entry name" value="MULTIDRUG RESISTANCE-ASSOCIATED PROTEIN LETHAL(2)03659"/>
    <property type="match status" value="1"/>
</dbReference>
<accession>A0A179GZ70</accession>
<evidence type="ECO:0000256" key="3">
    <source>
        <dbReference type="ARBA" id="ARBA00022741"/>
    </source>
</evidence>
<dbReference type="AlphaFoldDB" id="A0A179GZ70"/>
<keyword evidence="3" id="KW-0547">Nucleotide-binding</keyword>
<dbReference type="InterPro" id="IPR003439">
    <property type="entry name" value="ABC_transporter-like_ATP-bd"/>
</dbReference>
<comment type="subcellular location">
    <subcellularLocation>
        <location evidence="1">Membrane</location>
        <topology evidence="1">Multi-pass membrane protein</topology>
    </subcellularLocation>
</comment>
<dbReference type="GO" id="GO:0042626">
    <property type="term" value="F:ATPase-coupled transmembrane transporter activity"/>
    <property type="evidence" value="ECO:0007669"/>
    <property type="project" value="TreeGrafter"/>
</dbReference>
<dbReference type="GO" id="GO:0016020">
    <property type="term" value="C:membrane"/>
    <property type="evidence" value="ECO:0007669"/>
    <property type="project" value="UniProtKB-SubCell"/>
</dbReference>
<keyword evidence="4" id="KW-0067">ATP-binding</keyword>
<dbReference type="SUPFAM" id="SSF52540">
    <property type="entry name" value="P-loop containing nucleoside triphosphate hydrolases"/>
    <property type="match status" value="1"/>
</dbReference>
<evidence type="ECO:0000256" key="2">
    <source>
        <dbReference type="ARBA" id="ARBA00009726"/>
    </source>
</evidence>
<proteinExistence type="inferred from homology"/>
<dbReference type="Pfam" id="PF00005">
    <property type="entry name" value="ABC_tran"/>
    <property type="match status" value="1"/>
</dbReference>
<evidence type="ECO:0000313" key="6">
    <source>
        <dbReference type="EMBL" id="OAQ82583.1"/>
    </source>
</evidence>
<comment type="similarity">
    <text evidence="2">Belongs to the ABC transporter superfamily. ABCC family. Conjugate transporter (TC 3.A.1.208) subfamily.</text>
</comment>
<evidence type="ECO:0000256" key="4">
    <source>
        <dbReference type="ARBA" id="ARBA00022840"/>
    </source>
</evidence>